<evidence type="ECO:0000256" key="13">
    <source>
        <dbReference type="HAMAP-Rule" id="MF_01810"/>
    </source>
</evidence>
<dbReference type="InterPro" id="IPR047196">
    <property type="entry name" value="YidC_ALB_C"/>
</dbReference>
<dbReference type="CDD" id="cd19961">
    <property type="entry name" value="EcYidC-like_peri"/>
    <property type="match status" value="1"/>
</dbReference>
<evidence type="ECO:0000256" key="9">
    <source>
        <dbReference type="ARBA" id="ARBA00023136"/>
    </source>
</evidence>
<feature type="transmembrane region" description="Helical" evidence="13">
    <location>
        <begin position="542"/>
        <end position="561"/>
    </location>
</feature>
<dbReference type="NCBIfam" id="TIGR03592">
    <property type="entry name" value="yidC_oxa1_cterm"/>
    <property type="match status" value="1"/>
</dbReference>
<dbReference type="InterPro" id="IPR038221">
    <property type="entry name" value="YidC_periplasmic_sf"/>
</dbReference>
<dbReference type="EMBL" id="VBOY01000055">
    <property type="protein sequence ID" value="TMQ66502.1"/>
    <property type="molecule type" value="Genomic_DNA"/>
</dbReference>
<sequence>MDRRTLIAVLLCLVVLFAYPFLLKLLGLDRYLKPPAGPPRQRPESTALDSTLEPSGRTSPPVVVTPAPPVLSRGTPGGESLLEHTLHVETPLYRAEFTNRGARLVAIELKRYASAHGLSGGAFRGSRRDREVPPGDRVVLAGGPSFGMDLGSNGALKSLADVVYDLTDSLDAAGQPRVLTFVAHDVSGLVIRQTYRIRPDDYAIDYEVEVRNVPLAWRLADYSLTARSWPLFQEHDPSIEERSLRTMSLVGTNLRRELATALKRGPRNFDGNVQWTGVETRYFMGAIAVVQAPAKSASARAESRALTPDQQRLLPAPRSDQSVAVSSLVLGLPSDASPVQRFLLYFGPAEYFRLARLDIARAVDLGWNWILPFSKALLRLLVWLDRLVRNFGAAIVLLATLVRVVLHPLNMMSMKSMRAMQRLQPEIERLRQKYKNEPQAMNTAVMAIYKENKVNPAGGCLPMLVQMPLFFALYSVLFNAIELRQAPFVGWIRDLSAPDLLATVGSLPIRLLPILMAASGLLSQRLTPSDPRQAPSMYMMNVVMLVFFYNLPSGLVLYWTVMNLLTALQQWMVLREDGPPAAVAAVARRPAPK</sequence>
<dbReference type="Pfam" id="PF14849">
    <property type="entry name" value="YidC_periplas"/>
    <property type="match status" value="1"/>
</dbReference>
<feature type="region of interest" description="Disordered" evidence="14">
    <location>
        <begin position="35"/>
        <end position="78"/>
    </location>
</feature>
<evidence type="ECO:0000256" key="4">
    <source>
        <dbReference type="ARBA" id="ARBA00022448"/>
    </source>
</evidence>
<keyword evidence="8 13" id="KW-1133">Transmembrane helix</keyword>
<dbReference type="AlphaFoldDB" id="A0A538TS96"/>
<feature type="domain" description="Membrane insertase YidC N-terminal" evidence="16">
    <location>
        <begin position="160"/>
        <end position="371"/>
    </location>
</feature>
<comment type="subunit">
    <text evidence="13">Interacts with the Sec translocase complex via SecD. Specifically interacts with transmembrane segments of nascent integral membrane proteins during membrane integration.</text>
</comment>
<evidence type="ECO:0000256" key="5">
    <source>
        <dbReference type="ARBA" id="ARBA00022475"/>
    </source>
</evidence>
<dbReference type="CDD" id="cd20070">
    <property type="entry name" value="5TM_YidC_Alb3"/>
    <property type="match status" value="1"/>
</dbReference>
<organism evidence="17 18">
    <name type="scientific">Eiseniibacteriota bacterium</name>
    <dbReference type="NCBI Taxonomy" id="2212470"/>
    <lineage>
        <taxon>Bacteria</taxon>
        <taxon>Candidatus Eiseniibacteriota</taxon>
    </lineage>
</organism>
<dbReference type="Pfam" id="PF02096">
    <property type="entry name" value="60KD_IMP"/>
    <property type="match status" value="1"/>
</dbReference>
<dbReference type="GO" id="GO:0005886">
    <property type="term" value="C:plasma membrane"/>
    <property type="evidence" value="ECO:0007669"/>
    <property type="project" value="UniProtKB-SubCell"/>
</dbReference>
<dbReference type="InterPro" id="IPR028055">
    <property type="entry name" value="YidC/Oxa/ALB_C"/>
</dbReference>
<evidence type="ECO:0000256" key="11">
    <source>
        <dbReference type="ARBA" id="ARBA00033245"/>
    </source>
</evidence>
<dbReference type="HAMAP" id="MF_01810">
    <property type="entry name" value="YidC_type1"/>
    <property type="match status" value="1"/>
</dbReference>
<feature type="transmembrane region" description="Helical" evidence="13">
    <location>
        <begin position="501"/>
        <end position="522"/>
    </location>
</feature>
<feature type="domain" description="Membrane insertase YidC/Oxa/ALB C-terminal" evidence="15">
    <location>
        <begin position="391"/>
        <end position="573"/>
    </location>
</feature>
<dbReference type="PRINTS" id="PR00701">
    <property type="entry name" value="60KDINNERMP"/>
</dbReference>
<evidence type="ECO:0000256" key="10">
    <source>
        <dbReference type="ARBA" id="ARBA00023186"/>
    </source>
</evidence>
<dbReference type="InterPro" id="IPR019998">
    <property type="entry name" value="Membr_insert_YidC"/>
</dbReference>
<evidence type="ECO:0000259" key="16">
    <source>
        <dbReference type="Pfam" id="PF14849"/>
    </source>
</evidence>
<dbReference type="Proteomes" id="UP000316609">
    <property type="component" value="Unassembled WGS sequence"/>
</dbReference>
<dbReference type="PANTHER" id="PTHR12428">
    <property type="entry name" value="OXA1"/>
    <property type="match status" value="1"/>
</dbReference>
<comment type="subcellular location">
    <subcellularLocation>
        <location evidence="1">Cell inner membrane</location>
        <topology evidence="1">Multi-pass membrane protein</topology>
    </subcellularLocation>
    <subcellularLocation>
        <location evidence="13">Cell membrane</location>
        <topology evidence="13">Multi-pass membrane protein</topology>
    </subcellularLocation>
</comment>
<comment type="function">
    <text evidence="13">Required for the insertion and/or proper folding and/or complex formation of integral membrane proteins into the membrane. Involved in integration of membrane proteins that insert both dependently and independently of the Sec translocase complex, as well as at least some lipoproteins. Aids folding of multispanning membrane proteins.</text>
</comment>
<protein>
    <recommendedName>
        <fullName evidence="3 13">Membrane protein insertase YidC</fullName>
    </recommendedName>
    <alternativeName>
        <fullName evidence="12 13">Foldase YidC</fullName>
    </alternativeName>
    <alternativeName>
        <fullName evidence="11 13">Membrane integrase YidC</fullName>
    </alternativeName>
    <alternativeName>
        <fullName evidence="13">Membrane protein YidC</fullName>
    </alternativeName>
</protein>
<keyword evidence="10 13" id="KW-0143">Chaperone</keyword>
<comment type="similarity">
    <text evidence="2 13">Belongs to the OXA1/ALB3/YidC family. Type 1 subfamily.</text>
</comment>
<evidence type="ECO:0000256" key="6">
    <source>
        <dbReference type="ARBA" id="ARBA00022692"/>
    </source>
</evidence>
<keyword evidence="5 13" id="KW-1003">Cell membrane</keyword>
<evidence type="ECO:0000313" key="18">
    <source>
        <dbReference type="Proteomes" id="UP000316609"/>
    </source>
</evidence>
<keyword evidence="9 13" id="KW-0472">Membrane</keyword>
<gene>
    <name evidence="13" type="primary">yidC</name>
    <name evidence="17" type="ORF">E6K78_06235</name>
</gene>
<evidence type="ECO:0000256" key="12">
    <source>
        <dbReference type="ARBA" id="ARBA00033342"/>
    </source>
</evidence>
<keyword evidence="4 13" id="KW-0813">Transport</keyword>
<dbReference type="GO" id="GO:0032977">
    <property type="term" value="F:membrane insertase activity"/>
    <property type="evidence" value="ECO:0007669"/>
    <property type="project" value="InterPro"/>
</dbReference>
<evidence type="ECO:0000256" key="1">
    <source>
        <dbReference type="ARBA" id="ARBA00004429"/>
    </source>
</evidence>
<keyword evidence="6 13" id="KW-0812">Transmembrane</keyword>
<name>A0A538TS96_UNCEI</name>
<dbReference type="PRINTS" id="PR01900">
    <property type="entry name" value="YIDCPROTEIN"/>
</dbReference>
<dbReference type="PANTHER" id="PTHR12428:SF65">
    <property type="entry name" value="CYTOCHROME C OXIDASE ASSEMBLY PROTEIN COX18, MITOCHONDRIAL"/>
    <property type="match status" value="1"/>
</dbReference>
<accession>A0A538TS96</accession>
<dbReference type="InterPro" id="IPR001708">
    <property type="entry name" value="YidC/ALB3/OXA1/COX18"/>
</dbReference>
<dbReference type="Gene3D" id="2.70.98.90">
    <property type="match status" value="1"/>
</dbReference>
<comment type="caution">
    <text evidence="17">The sequence shown here is derived from an EMBL/GenBank/DDBJ whole genome shotgun (WGS) entry which is preliminary data.</text>
</comment>
<evidence type="ECO:0000313" key="17">
    <source>
        <dbReference type="EMBL" id="TMQ66502.1"/>
    </source>
</evidence>
<dbReference type="GO" id="GO:0015031">
    <property type="term" value="P:protein transport"/>
    <property type="evidence" value="ECO:0007669"/>
    <property type="project" value="UniProtKB-KW"/>
</dbReference>
<evidence type="ECO:0000259" key="15">
    <source>
        <dbReference type="Pfam" id="PF02096"/>
    </source>
</evidence>
<keyword evidence="7 13" id="KW-0653">Protein transport</keyword>
<proteinExistence type="inferred from homology"/>
<evidence type="ECO:0000256" key="8">
    <source>
        <dbReference type="ARBA" id="ARBA00022989"/>
    </source>
</evidence>
<reference evidence="17 18" key="1">
    <citation type="journal article" date="2019" name="Nat. Microbiol.">
        <title>Mediterranean grassland soil C-N compound turnover is dependent on rainfall and depth, and is mediated by genomically divergent microorganisms.</title>
        <authorList>
            <person name="Diamond S."/>
            <person name="Andeer P.F."/>
            <person name="Li Z."/>
            <person name="Crits-Christoph A."/>
            <person name="Burstein D."/>
            <person name="Anantharaman K."/>
            <person name="Lane K.R."/>
            <person name="Thomas B.C."/>
            <person name="Pan C."/>
            <person name="Northen T.R."/>
            <person name="Banfield J.F."/>
        </authorList>
    </citation>
    <scope>NUCLEOTIDE SEQUENCE [LARGE SCALE GENOMIC DNA]</scope>
    <source>
        <strain evidence="17">WS_8</strain>
    </source>
</reference>
<feature type="transmembrane region" description="Helical" evidence="13">
    <location>
        <begin position="391"/>
        <end position="412"/>
    </location>
</feature>
<evidence type="ECO:0000256" key="14">
    <source>
        <dbReference type="SAM" id="MobiDB-lite"/>
    </source>
</evidence>
<feature type="compositionally biased region" description="Polar residues" evidence="14">
    <location>
        <begin position="47"/>
        <end position="58"/>
    </location>
</feature>
<evidence type="ECO:0000256" key="2">
    <source>
        <dbReference type="ARBA" id="ARBA00010527"/>
    </source>
</evidence>
<evidence type="ECO:0000256" key="3">
    <source>
        <dbReference type="ARBA" id="ARBA00015325"/>
    </source>
</evidence>
<evidence type="ECO:0000256" key="7">
    <source>
        <dbReference type="ARBA" id="ARBA00022927"/>
    </source>
</evidence>
<dbReference type="GO" id="GO:0051205">
    <property type="term" value="P:protein insertion into membrane"/>
    <property type="evidence" value="ECO:0007669"/>
    <property type="project" value="TreeGrafter"/>
</dbReference>
<dbReference type="InterPro" id="IPR028053">
    <property type="entry name" value="Membr_insert_YidC_N"/>
</dbReference>
<feature type="transmembrane region" description="Helical" evidence="13">
    <location>
        <begin position="460"/>
        <end position="481"/>
    </location>
</feature>